<feature type="active site" description="Nucleophile" evidence="2">
    <location>
        <position position="16"/>
    </location>
</feature>
<feature type="binding site" evidence="4">
    <location>
        <position position="16"/>
    </location>
    <ligand>
        <name>Mg(2+)</name>
        <dbReference type="ChEBI" id="CHEBI:18420"/>
    </ligand>
</feature>
<dbReference type="Pfam" id="PF13344">
    <property type="entry name" value="Hydrolase_6"/>
    <property type="match status" value="1"/>
</dbReference>
<feature type="binding site" evidence="4">
    <location>
        <position position="18"/>
    </location>
    <ligand>
        <name>Mg(2+)</name>
        <dbReference type="ChEBI" id="CHEBI:18420"/>
    </ligand>
</feature>
<dbReference type="RefSeq" id="WP_197687123.1">
    <property type="nucleotide sequence ID" value="NZ_LT859958.1"/>
</dbReference>
<feature type="active site" description="Proton donor" evidence="2">
    <location>
        <position position="18"/>
    </location>
</feature>
<evidence type="ECO:0000256" key="1">
    <source>
        <dbReference type="PIRNR" id="PIRNR000915"/>
    </source>
</evidence>
<evidence type="ECO:0000256" key="3">
    <source>
        <dbReference type="PIRSR" id="PIRSR000915-2"/>
    </source>
</evidence>
<evidence type="ECO:0000256" key="4">
    <source>
        <dbReference type="PIRSR" id="PIRSR000915-3"/>
    </source>
</evidence>
<name>A0A1Y6K8W8_9CHLR</name>
<dbReference type="Proteomes" id="UP000195514">
    <property type="component" value="Chromosome I"/>
</dbReference>
<keyword evidence="4" id="KW-0460">Magnesium</keyword>
<dbReference type="PIRSF" id="PIRSF000915">
    <property type="entry name" value="PGP-type_phosphatase"/>
    <property type="match status" value="1"/>
</dbReference>
<dbReference type="GO" id="GO:0046872">
    <property type="term" value="F:metal ion binding"/>
    <property type="evidence" value="ECO:0007669"/>
    <property type="project" value="UniProtKB-KW"/>
</dbReference>
<feature type="binding site" evidence="3">
    <location>
        <position position="188"/>
    </location>
    <ligand>
        <name>substrate</name>
    </ligand>
</feature>
<proteinExistence type="inferred from homology"/>
<dbReference type="InterPro" id="IPR023214">
    <property type="entry name" value="HAD_sf"/>
</dbReference>
<organism evidence="5 6">
    <name type="scientific">Candidatus Brevifilum fermentans</name>
    <dbReference type="NCBI Taxonomy" id="1986204"/>
    <lineage>
        <taxon>Bacteria</taxon>
        <taxon>Bacillati</taxon>
        <taxon>Chloroflexota</taxon>
        <taxon>Anaerolineae</taxon>
        <taxon>Anaerolineales</taxon>
        <taxon>Anaerolineaceae</taxon>
        <taxon>Candidatus Brevifilum</taxon>
    </lineage>
</organism>
<evidence type="ECO:0000256" key="2">
    <source>
        <dbReference type="PIRSR" id="PIRSR000915-1"/>
    </source>
</evidence>
<evidence type="ECO:0000313" key="5">
    <source>
        <dbReference type="EMBL" id="SMX55039.1"/>
    </source>
</evidence>
<accession>A0A1Y6K8W8</accession>
<dbReference type="InterPro" id="IPR006357">
    <property type="entry name" value="HAD-SF_hydro_IIA"/>
</dbReference>
<gene>
    <name evidence="5" type="ORF">CFX1CAM_1974</name>
</gene>
<reference evidence="6" key="1">
    <citation type="submission" date="2017-05" db="EMBL/GenBank/DDBJ databases">
        <authorList>
            <person name="Kirkegaard R."/>
            <person name="Mcilroy J S."/>
        </authorList>
    </citation>
    <scope>NUCLEOTIDE SEQUENCE [LARGE SCALE GENOMIC DNA]</scope>
</reference>
<keyword evidence="4" id="KW-0479">Metal-binding</keyword>
<dbReference type="GO" id="GO:0005737">
    <property type="term" value="C:cytoplasm"/>
    <property type="evidence" value="ECO:0007669"/>
    <property type="project" value="TreeGrafter"/>
</dbReference>
<comment type="cofactor">
    <cofactor evidence="4">
        <name>Mg(2+)</name>
        <dbReference type="ChEBI" id="CHEBI:18420"/>
    </cofactor>
    <text evidence="4">Divalent metal ions. Mg(2+) is the most effective.</text>
</comment>
<dbReference type="Gene3D" id="3.40.50.1000">
    <property type="entry name" value="HAD superfamily/HAD-like"/>
    <property type="match status" value="2"/>
</dbReference>
<dbReference type="NCBIfam" id="TIGR01460">
    <property type="entry name" value="HAD-SF-IIA"/>
    <property type="match status" value="1"/>
</dbReference>
<keyword evidence="6" id="KW-1185">Reference proteome</keyword>
<comment type="similarity">
    <text evidence="1">Belongs to the HAD-like hydrolase superfamily.</text>
</comment>
<protein>
    <submittedName>
        <fullName evidence="5">Putative phosphatase</fullName>
    </submittedName>
</protein>
<dbReference type="AlphaFoldDB" id="A0A1Y6K8W8"/>
<dbReference type="KEGG" id="abat:CFX1CAM_1974"/>
<dbReference type="PANTHER" id="PTHR19288:SF46">
    <property type="entry name" value="HALOACID DEHALOGENASE-LIKE HYDROLASE DOMAIN-CONTAINING PROTEIN 2"/>
    <property type="match status" value="1"/>
</dbReference>
<dbReference type="EMBL" id="LT859958">
    <property type="protein sequence ID" value="SMX55039.1"/>
    <property type="molecule type" value="Genomic_DNA"/>
</dbReference>
<evidence type="ECO:0000313" key="6">
    <source>
        <dbReference type="Proteomes" id="UP000195514"/>
    </source>
</evidence>
<dbReference type="GO" id="GO:0016791">
    <property type="term" value="F:phosphatase activity"/>
    <property type="evidence" value="ECO:0007669"/>
    <property type="project" value="TreeGrafter"/>
</dbReference>
<dbReference type="PANTHER" id="PTHR19288">
    <property type="entry name" value="4-NITROPHENYLPHOSPHATASE-RELATED"/>
    <property type="match status" value="1"/>
</dbReference>
<sequence>MESMEKLRHIRCFLMDMDGTIYLGNQLLPGAQSWLDLLNENGIPYYFLTNNSSRSRVEYTEKFTRLGLDVPQEQIFTSGEATAIYLHQHFADAALYVVGTPALMTEFERNGFELTDNDPDVAVLGFDTTLTYDKLWKLCVLVTAGKPYIATHPDINCPTEDGFKPDVGSMIELVATSTGRRPDVIIGKPNRPIVDALVQKTGFAVEEHCMIGDRLYTDIALGRWGMTTALVLSGETQVEDLTRSEYQPDILAADIAKMTELLKKALKG</sequence>
<feature type="binding site" evidence="4">
    <location>
        <position position="213"/>
    </location>
    <ligand>
        <name>Mg(2+)</name>
        <dbReference type="ChEBI" id="CHEBI:18420"/>
    </ligand>
</feature>
<dbReference type="Pfam" id="PF13242">
    <property type="entry name" value="Hydrolase_like"/>
    <property type="match status" value="1"/>
</dbReference>
<dbReference type="SUPFAM" id="SSF56784">
    <property type="entry name" value="HAD-like"/>
    <property type="match status" value="1"/>
</dbReference>
<dbReference type="InterPro" id="IPR036412">
    <property type="entry name" value="HAD-like_sf"/>
</dbReference>